<reference evidence="2" key="2">
    <citation type="submission" date="2022-01" db="EMBL/GenBank/DDBJ databases">
        <authorList>
            <person name="Yamashiro T."/>
            <person name="Shiraishi A."/>
            <person name="Satake H."/>
            <person name="Nakayama K."/>
        </authorList>
    </citation>
    <scope>NUCLEOTIDE SEQUENCE</scope>
</reference>
<reference evidence="2" key="1">
    <citation type="journal article" date="2022" name="Int. J. Mol. Sci.">
        <title>Draft Genome of Tanacetum Coccineum: Genomic Comparison of Closely Related Tanacetum-Family Plants.</title>
        <authorList>
            <person name="Yamashiro T."/>
            <person name="Shiraishi A."/>
            <person name="Nakayama K."/>
            <person name="Satake H."/>
        </authorList>
    </citation>
    <scope>NUCLEOTIDE SEQUENCE</scope>
</reference>
<name>A0ABQ4X021_9ASTR</name>
<evidence type="ECO:0000313" key="2">
    <source>
        <dbReference type="EMBL" id="GJS58261.1"/>
    </source>
</evidence>
<feature type="compositionally biased region" description="Low complexity" evidence="1">
    <location>
        <begin position="156"/>
        <end position="179"/>
    </location>
</feature>
<feature type="region of interest" description="Disordered" evidence="1">
    <location>
        <begin position="156"/>
        <end position="187"/>
    </location>
</feature>
<protein>
    <submittedName>
        <fullName evidence="2">Uncharacterized protein</fullName>
    </submittedName>
</protein>
<dbReference type="Proteomes" id="UP001151760">
    <property type="component" value="Unassembled WGS sequence"/>
</dbReference>
<accession>A0ABQ4X021</accession>
<gene>
    <name evidence="2" type="ORF">Tco_0653045</name>
</gene>
<proteinExistence type="predicted"/>
<evidence type="ECO:0000313" key="3">
    <source>
        <dbReference type="Proteomes" id="UP001151760"/>
    </source>
</evidence>
<evidence type="ECO:0000256" key="1">
    <source>
        <dbReference type="SAM" id="MobiDB-lite"/>
    </source>
</evidence>
<keyword evidence="3" id="KW-1185">Reference proteome</keyword>
<dbReference type="EMBL" id="BQNB010009066">
    <property type="protein sequence ID" value="GJS58261.1"/>
    <property type="molecule type" value="Genomic_DNA"/>
</dbReference>
<comment type="caution">
    <text evidence="2">The sequence shown here is derived from an EMBL/GenBank/DDBJ whole genome shotgun (WGS) entry which is preliminary data.</text>
</comment>
<sequence>MAAPVITISSDVSEESVGSVVSRVILFDTIPTEIPIVSDMRTDLPSAPELLAVSPFLCSDDSESEPADELPERHVSLRLYDDVVSRWRDRVRFRPSSPSRSSSPDTTIPSAEILVVLTPPAPSIEIATASPACISTTGIIASPVVRSPLRRARRAALSLETSSSDTSSGSSSDSALHTSESSFTASL</sequence>
<organism evidence="2 3">
    <name type="scientific">Tanacetum coccineum</name>
    <dbReference type="NCBI Taxonomy" id="301880"/>
    <lineage>
        <taxon>Eukaryota</taxon>
        <taxon>Viridiplantae</taxon>
        <taxon>Streptophyta</taxon>
        <taxon>Embryophyta</taxon>
        <taxon>Tracheophyta</taxon>
        <taxon>Spermatophyta</taxon>
        <taxon>Magnoliopsida</taxon>
        <taxon>eudicotyledons</taxon>
        <taxon>Gunneridae</taxon>
        <taxon>Pentapetalae</taxon>
        <taxon>asterids</taxon>
        <taxon>campanulids</taxon>
        <taxon>Asterales</taxon>
        <taxon>Asteraceae</taxon>
        <taxon>Asteroideae</taxon>
        <taxon>Anthemideae</taxon>
        <taxon>Anthemidinae</taxon>
        <taxon>Tanacetum</taxon>
    </lineage>
</organism>